<comment type="caution">
    <text evidence="2">The sequence shown here is derived from an EMBL/GenBank/DDBJ whole genome shotgun (WGS) entry which is preliminary data.</text>
</comment>
<dbReference type="EMBL" id="BKCJ011288993">
    <property type="protein sequence ID" value="GFD15801.1"/>
    <property type="molecule type" value="Genomic_DNA"/>
</dbReference>
<proteinExistence type="predicted"/>
<evidence type="ECO:0000256" key="1">
    <source>
        <dbReference type="SAM" id="MobiDB-lite"/>
    </source>
</evidence>
<dbReference type="AlphaFoldDB" id="A0A699U0X2"/>
<organism evidence="2">
    <name type="scientific">Tanacetum cinerariifolium</name>
    <name type="common">Dalmatian daisy</name>
    <name type="synonym">Chrysanthemum cinerariifolium</name>
    <dbReference type="NCBI Taxonomy" id="118510"/>
    <lineage>
        <taxon>Eukaryota</taxon>
        <taxon>Viridiplantae</taxon>
        <taxon>Streptophyta</taxon>
        <taxon>Embryophyta</taxon>
        <taxon>Tracheophyta</taxon>
        <taxon>Spermatophyta</taxon>
        <taxon>Magnoliopsida</taxon>
        <taxon>eudicotyledons</taxon>
        <taxon>Gunneridae</taxon>
        <taxon>Pentapetalae</taxon>
        <taxon>asterids</taxon>
        <taxon>campanulids</taxon>
        <taxon>Asterales</taxon>
        <taxon>Asteraceae</taxon>
        <taxon>Asteroideae</taxon>
        <taxon>Anthemideae</taxon>
        <taxon>Anthemidinae</taxon>
        <taxon>Tanacetum</taxon>
    </lineage>
</organism>
<feature type="compositionally biased region" description="Basic and acidic residues" evidence="1">
    <location>
        <begin position="73"/>
        <end position="85"/>
    </location>
</feature>
<sequence>PASKTVPNVVKVESSTTKPSKEMSKTLRPDALIIEDWTPDSEDESEPESMSKQKEPSFVPTNEHVKTPRASLKRVEHPKQAENLKKNNQNSRGQKHS</sequence>
<gene>
    <name evidence="2" type="ORF">Tci_887770</name>
</gene>
<accession>A0A699U0X2</accession>
<feature type="region of interest" description="Disordered" evidence="1">
    <location>
        <begin position="1"/>
        <end position="97"/>
    </location>
</feature>
<name>A0A699U0X2_TANCI</name>
<protein>
    <submittedName>
        <fullName evidence="2">Uncharacterized protein</fullName>
    </submittedName>
</protein>
<feature type="compositionally biased region" description="Basic and acidic residues" evidence="1">
    <location>
        <begin position="19"/>
        <end position="28"/>
    </location>
</feature>
<feature type="non-terminal residue" evidence="2">
    <location>
        <position position="1"/>
    </location>
</feature>
<evidence type="ECO:0000313" key="2">
    <source>
        <dbReference type="EMBL" id="GFD15801.1"/>
    </source>
</evidence>
<feature type="compositionally biased region" description="Polar residues" evidence="1">
    <location>
        <begin position="86"/>
        <end position="97"/>
    </location>
</feature>
<feature type="compositionally biased region" description="Acidic residues" evidence="1">
    <location>
        <begin position="37"/>
        <end position="47"/>
    </location>
</feature>
<reference evidence="2" key="1">
    <citation type="journal article" date="2019" name="Sci. Rep.">
        <title>Draft genome of Tanacetum cinerariifolium, the natural source of mosquito coil.</title>
        <authorList>
            <person name="Yamashiro T."/>
            <person name="Shiraishi A."/>
            <person name="Satake H."/>
            <person name="Nakayama K."/>
        </authorList>
    </citation>
    <scope>NUCLEOTIDE SEQUENCE</scope>
</reference>